<name>G8XZJ3_PICSO</name>
<gene>
    <name evidence="3" type="primary">Piso0_005641</name>
    <name evidence="3" type="ORF">GNLVRS01_PISO0N19373g</name>
</gene>
<dbReference type="AlphaFoldDB" id="G8XZJ3"/>
<dbReference type="SUPFAM" id="SSF103657">
    <property type="entry name" value="BAR/IMD domain-like"/>
    <property type="match status" value="1"/>
</dbReference>
<proteinExistence type="predicted"/>
<dbReference type="InterPro" id="IPR027267">
    <property type="entry name" value="AH/BAR_dom_sf"/>
</dbReference>
<dbReference type="OMA" id="TKVEWLW"/>
<keyword evidence="1" id="KW-1133">Transmembrane helix</keyword>
<dbReference type="Proteomes" id="UP000005222">
    <property type="component" value="Chromosome N"/>
</dbReference>
<dbReference type="EMBL" id="FO082046">
    <property type="protein sequence ID" value="CCE87102.1"/>
    <property type="molecule type" value="Genomic_DNA"/>
</dbReference>
<dbReference type="HOGENOM" id="CLU_001720_0_0_1"/>
<dbReference type="CDD" id="cd07609">
    <property type="entry name" value="BAR_SIP3_fungi"/>
    <property type="match status" value="1"/>
</dbReference>
<keyword evidence="1" id="KW-0812">Transmembrane</keyword>
<feature type="transmembrane region" description="Helical" evidence="1">
    <location>
        <begin position="981"/>
        <end position="1001"/>
    </location>
</feature>
<reference evidence="3 4" key="1">
    <citation type="journal article" date="2012" name="G3 (Bethesda)">
        <title>Pichia sorbitophila, an interspecies yeast hybrid reveals early steps of genome resolution following polyploidization.</title>
        <authorList>
            <person name="Leh Louis V."/>
            <person name="Despons L."/>
            <person name="Friedrich A."/>
            <person name="Martin T."/>
            <person name="Durrens P."/>
            <person name="Casaregola S."/>
            <person name="Neuveglise C."/>
            <person name="Fairhead C."/>
            <person name="Marck C."/>
            <person name="Cruz J.A."/>
            <person name="Straub M.L."/>
            <person name="Kugler V."/>
            <person name="Sacerdot C."/>
            <person name="Uzunov Z."/>
            <person name="Thierry A."/>
            <person name="Weiss S."/>
            <person name="Bleykasten C."/>
            <person name="De Montigny J."/>
            <person name="Jacques N."/>
            <person name="Jung P."/>
            <person name="Lemaire M."/>
            <person name="Mallet S."/>
            <person name="Morel G."/>
            <person name="Richard G.F."/>
            <person name="Sarkar A."/>
            <person name="Savel G."/>
            <person name="Schacherer J."/>
            <person name="Seret M.L."/>
            <person name="Talla E."/>
            <person name="Samson G."/>
            <person name="Jubin C."/>
            <person name="Poulain J."/>
            <person name="Vacherie B."/>
            <person name="Barbe V."/>
            <person name="Pelletier E."/>
            <person name="Sherman D.J."/>
            <person name="Westhof E."/>
            <person name="Weissenbach J."/>
            <person name="Baret P.V."/>
            <person name="Wincker P."/>
            <person name="Gaillardin C."/>
            <person name="Dujon B."/>
            <person name="Souciet J.L."/>
        </authorList>
    </citation>
    <scope>NUCLEOTIDE SEQUENCE [LARGE SCALE GENOMIC DNA]</scope>
    <source>
        <strain evidence="4">ATCC MYA-4447 / BCRC 22081 / CBS 7064 / NBRC 10061 / NRRL Y-12695</strain>
    </source>
</reference>
<dbReference type="SMART" id="SM00233">
    <property type="entry name" value="PH"/>
    <property type="match status" value="1"/>
</dbReference>
<feature type="transmembrane region" description="Helical" evidence="1">
    <location>
        <begin position="949"/>
        <end position="969"/>
    </location>
</feature>
<evidence type="ECO:0000256" key="1">
    <source>
        <dbReference type="SAM" id="Phobius"/>
    </source>
</evidence>
<keyword evidence="1" id="KW-0472">Membrane</keyword>
<dbReference type="InterPro" id="IPR011993">
    <property type="entry name" value="PH-like_dom_sf"/>
</dbReference>
<dbReference type="Gene3D" id="2.30.29.30">
    <property type="entry name" value="Pleckstrin-homology domain (PH domain)/Phosphotyrosine-binding domain (PTB)"/>
    <property type="match status" value="1"/>
</dbReference>
<dbReference type="eggNOG" id="ENOG502QU87">
    <property type="taxonomic scope" value="Eukaryota"/>
</dbReference>
<dbReference type="STRING" id="559304.G8XZJ3"/>
<dbReference type="InterPro" id="IPR039463">
    <property type="entry name" value="Sip3/Lam1_BAR"/>
</dbReference>
<dbReference type="InterPro" id="IPR001849">
    <property type="entry name" value="PH_domain"/>
</dbReference>
<dbReference type="InterPro" id="IPR042067">
    <property type="entry name" value="Sip3_PH"/>
</dbReference>
<dbReference type="OrthoDB" id="10070851at2759"/>
<dbReference type="SUPFAM" id="SSF50729">
    <property type="entry name" value="PH domain-like"/>
    <property type="match status" value="1"/>
</dbReference>
<feature type="domain" description="PH" evidence="2">
    <location>
        <begin position="302"/>
        <end position="403"/>
    </location>
</feature>
<protein>
    <submittedName>
        <fullName evidence="3">Piso0_005641 protein</fullName>
    </submittedName>
</protein>
<dbReference type="FunCoup" id="G8XZJ3">
    <property type="interactions" value="100"/>
</dbReference>
<dbReference type="CDD" id="cd13280">
    <property type="entry name" value="PH_SIP3"/>
    <property type="match status" value="1"/>
</dbReference>
<sequence length="1180" mass="136317">MSDKKKESGRSSKTGDLQQFKLISVTFKETALDSPSFRASANHLDNQVDNIEKWLDALNVSVKRFPKFIKDIQTFTNAFLEHLVPAFLQDGLVDQEYTVEALKSSATELKRFWEATVRAHTVNPYIIDEANATISPAIKRYRELRAKFESSQAKYDKYLSVYLSSSKTKDPKMIMEDATQLFKVRKEYLHDSLEMVLHHFHLGNLLDRMLVKLVVSIWKRKKASYEESFADSFVKQWKKINRIKNWSDSHTVMTEKLREDLRLARAQVEQSTIQSFTPSTNVDDYRVAQINSRSLMDIDETSIEKHGYLFMKTYTARSTRPVWVRRWAFIKSGVFGSLMLSPSKTFVQESDKIGILLCKVTYAFNEDRRYCFELKTVDTTVIFQTETLWELKSWLKVFENEKTRILNENDTDDQFNVASGRYPPLVEEFACTVNTSADRLLTNTTIVGNSGQIITSSDLSSYINRNEKYFQEYVYYQIPQIRPPFVTETTKSSIIAYSLAAATSIPTALTANVWGSVNWGLYYLHDTLSSKIGDIDQTDYTEGIPSNAEHTESGIIYPKDYPDELVSLDIQMRALFESAVEPGEFCLLSFRCIWSPNTKQELSGRLFATRNHVYFFIHTLGFVSLFKAIMCKLVSVECTEQANYDVLKMYTINGVIKMKLFLDDGNLVKQKLMYLISNKAKKNPEQNEALIRGLLNIERNVQNSQNNPINERDDTQYPLIPSFKLSDKQTKLRLDFSDESTLYSEHVYNTPPRALFHALLGDNSNTLHILHFLTPQHYIRKPWFKTQEGSLRRDYAVPVSFKGYNMGNVFIKQNIVDSVEDEYYNIVYDMCTFSFKFIFECTFTLQYRIVIANVSGKRSKVFFYAKVNILKPLTSTICMPIEILCNRLFYYQAKCLDIRLTESVKEIGMHGMVMKAIYLFGKLSETKIERPEMNPNACVKINTLTIRVILFKSAFYVVSFILAGMNLAGKAVYNFLKSVRMNYVLILLLGLSVIVNLLLVGRSTKNYWIVKRVERLSRQHILAKPLMLSRALYLKDIEEYVSSSRELPSNSSSKCFASFKNTSFIMNYNQNMFWEDEYIDEKSREIAKNLRKSYMEIGISRHELLVKLRMLKDAEQELGMAEWKNWLMSEHQKCDYLTSNVISNPNLTDVSPHDSLGTGIQNLLDYCVSCSSELASYNLL</sequence>
<dbReference type="Gene3D" id="1.20.1270.60">
    <property type="entry name" value="Arfaptin homology (AH) domain/BAR domain"/>
    <property type="match status" value="1"/>
</dbReference>
<evidence type="ECO:0000313" key="4">
    <source>
        <dbReference type="Proteomes" id="UP000005222"/>
    </source>
</evidence>
<dbReference type="InParanoid" id="G8XZJ3"/>
<organism evidence="3 4">
    <name type="scientific">Pichia sorbitophila (strain ATCC MYA-4447 / BCRC 22081 / CBS 7064 / NBRC 10061 / NRRL Y-12695)</name>
    <name type="common">Hybrid yeast</name>
    <dbReference type="NCBI Taxonomy" id="559304"/>
    <lineage>
        <taxon>Eukaryota</taxon>
        <taxon>Fungi</taxon>
        <taxon>Dikarya</taxon>
        <taxon>Ascomycota</taxon>
        <taxon>Saccharomycotina</taxon>
        <taxon>Pichiomycetes</taxon>
        <taxon>Debaryomycetaceae</taxon>
        <taxon>Millerozyma</taxon>
    </lineage>
</organism>
<evidence type="ECO:0000313" key="3">
    <source>
        <dbReference type="EMBL" id="CCE87102.1"/>
    </source>
</evidence>
<dbReference type="PANTHER" id="PTHR14248">
    <property type="entry name" value="CYCLIN Y, ISOFORM A"/>
    <property type="match status" value="1"/>
</dbReference>
<evidence type="ECO:0000259" key="2">
    <source>
        <dbReference type="PROSITE" id="PS50003"/>
    </source>
</evidence>
<keyword evidence="4" id="KW-1185">Reference proteome</keyword>
<dbReference type="GO" id="GO:0005737">
    <property type="term" value="C:cytoplasm"/>
    <property type="evidence" value="ECO:0007669"/>
    <property type="project" value="InterPro"/>
</dbReference>
<dbReference type="PROSITE" id="PS50003">
    <property type="entry name" value="PH_DOMAIN"/>
    <property type="match status" value="1"/>
</dbReference>
<dbReference type="Pfam" id="PF16746">
    <property type="entry name" value="BAR_3"/>
    <property type="match status" value="1"/>
</dbReference>
<dbReference type="InterPro" id="IPR004148">
    <property type="entry name" value="BAR_dom"/>
</dbReference>
<accession>G8XZJ3</accession>